<feature type="chain" id="PRO_5012258268" description="DUF4178 domain-containing protein" evidence="1">
    <location>
        <begin position="22"/>
        <end position="189"/>
    </location>
</feature>
<keyword evidence="1" id="KW-0732">Signal</keyword>
<reference evidence="2 3" key="1">
    <citation type="submission" date="2017-03" db="EMBL/GenBank/DDBJ databases">
        <authorList>
            <person name="Afonso C.L."/>
            <person name="Miller P.J."/>
            <person name="Scott M.A."/>
            <person name="Spackman E."/>
            <person name="Goraichik I."/>
            <person name="Dimitrov K.M."/>
            <person name="Suarez D.L."/>
            <person name="Swayne D.E."/>
        </authorList>
    </citation>
    <scope>NUCLEOTIDE SEQUENCE [LARGE SCALE GENOMIC DNA]</scope>
    <source>
        <strain evidence="2">Genome sequencing of Nitrospira japonica strain NJ11</strain>
    </source>
</reference>
<evidence type="ECO:0000313" key="2">
    <source>
        <dbReference type="EMBL" id="SLM47285.1"/>
    </source>
</evidence>
<name>A0A1W1I2T8_9BACT</name>
<organism evidence="2 3">
    <name type="scientific">Nitrospira japonica</name>
    <dbReference type="NCBI Taxonomy" id="1325564"/>
    <lineage>
        <taxon>Bacteria</taxon>
        <taxon>Pseudomonadati</taxon>
        <taxon>Nitrospirota</taxon>
        <taxon>Nitrospiria</taxon>
        <taxon>Nitrospirales</taxon>
        <taxon>Nitrospiraceae</taxon>
        <taxon>Nitrospira</taxon>
    </lineage>
</organism>
<accession>A0A1W1I2T8</accession>
<dbReference type="KEGG" id="nja:NSJP_1113"/>
<dbReference type="EMBL" id="LT828648">
    <property type="protein sequence ID" value="SLM47285.1"/>
    <property type="molecule type" value="Genomic_DNA"/>
</dbReference>
<evidence type="ECO:0000313" key="3">
    <source>
        <dbReference type="Proteomes" id="UP000192042"/>
    </source>
</evidence>
<feature type="signal peptide" evidence="1">
    <location>
        <begin position="1"/>
        <end position="21"/>
    </location>
</feature>
<gene>
    <name evidence="2" type="ORF">NSJP_1113</name>
</gene>
<evidence type="ECO:0000256" key="1">
    <source>
        <dbReference type="SAM" id="SignalP"/>
    </source>
</evidence>
<dbReference type="Proteomes" id="UP000192042">
    <property type="component" value="Chromosome I"/>
</dbReference>
<sequence>MQVAILIMLVLAMIASPIASRPTPVCAIEFVADQTIRAEGRVHRSSLYYRDDMWRIEHNDPGSVDITIVRKDKGLIWLLIGRMRQFATLPFDDSTDVMLDRTLVNESGRELIGTEILDGHPTAVYQVSVQNGEQVLVYYQWWADDIQLPLRLARQDGAWVVQYKNVRLRPVSSSFFELPLNYRPVETQP</sequence>
<dbReference type="OrthoDB" id="9790106at2"/>
<protein>
    <recommendedName>
        <fullName evidence="4">DUF4178 domain-containing protein</fullName>
    </recommendedName>
</protein>
<dbReference type="RefSeq" id="WP_080885845.1">
    <property type="nucleotide sequence ID" value="NZ_LT828648.1"/>
</dbReference>
<evidence type="ECO:0008006" key="4">
    <source>
        <dbReference type="Google" id="ProtNLM"/>
    </source>
</evidence>
<dbReference type="AlphaFoldDB" id="A0A1W1I2T8"/>
<proteinExistence type="predicted"/>
<keyword evidence="3" id="KW-1185">Reference proteome</keyword>